<evidence type="ECO:0000313" key="1">
    <source>
        <dbReference type="EMBL" id="AUB43904.1"/>
    </source>
</evidence>
<protein>
    <submittedName>
        <fullName evidence="1">Uncharacterized protein</fullName>
    </submittedName>
</protein>
<dbReference type="KEGG" id="nfl:COO91_10113"/>
<geneLocation type="plasmid" evidence="2">
    <name>pnfsy07</name>
</geneLocation>
<keyword evidence="1" id="KW-0614">Plasmid</keyword>
<organism evidence="1 2">
    <name type="scientific">Nostoc flagelliforme CCNUN1</name>
    <dbReference type="NCBI Taxonomy" id="2038116"/>
    <lineage>
        <taxon>Bacteria</taxon>
        <taxon>Bacillati</taxon>
        <taxon>Cyanobacteriota</taxon>
        <taxon>Cyanophyceae</taxon>
        <taxon>Nostocales</taxon>
        <taxon>Nostocaceae</taxon>
        <taxon>Nostoc</taxon>
    </lineage>
</organism>
<reference evidence="1 2" key="1">
    <citation type="submission" date="2017-11" db="EMBL/GenBank/DDBJ databases">
        <title>Complete genome of a free-living desiccation-tolerant cyanobacterium and its photosynthetic adaptation to extreme terrestrial habitat.</title>
        <authorList>
            <person name="Shang J."/>
        </authorList>
    </citation>
    <scope>NUCLEOTIDE SEQUENCE [LARGE SCALE GENOMIC DNA]</scope>
    <source>
        <strain evidence="1 2">CCNUN1</strain>
        <plasmid evidence="2">pnfsy07</plasmid>
    </source>
</reference>
<accession>A0A2K8T888</accession>
<proteinExistence type="predicted"/>
<gene>
    <name evidence="1" type="ORF">COO91_10113</name>
</gene>
<dbReference type="AlphaFoldDB" id="A0A2K8T888"/>
<name>A0A2K8T888_9NOSO</name>
<evidence type="ECO:0000313" key="2">
    <source>
        <dbReference type="Proteomes" id="UP000232003"/>
    </source>
</evidence>
<keyword evidence="2" id="KW-1185">Reference proteome</keyword>
<sequence length="46" mass="5446">MNYIIILSVAAYLVMSLMAFQIIEACKHETQEISKRYIYREKYSAL</sequence>
<dbReference type="EMBL" id="CP024792">
    <property type="protein sequence ID" value="AUB43904.1"/>
    <property type="molecule type" value="Genomic_DNA"/>
</dbReference>
<dbReference type="Proteomes" id="UP000232003">
    <property type="component" value="Plasmid pNFSY07"/>
</dbReference>